<dbReference type="AlphaFoldDB" id="A0A8B7Y6L9"/>
<dbReference type="Proteomes" id="UP000694845">
    <property type="component" value="Unplaced"/>
</dbReference>
<feature type="region of interest" description="Disordered" evidence="8">
    <location>
        <begin position="78"/>
        <end position="138"/>
    </location>
</feature>
<feature type="domain" description="Homeobox" evidence="9">
    <location>
        <begin position="308"/>
        <end position="368"/>
    </location>
</feature>
<dbReference type="FunFam" id="1.10.10.60:FF:000177">
    <property type="entry name" value="Homeobox protein DBX1"/>
    <property type="match status" value="1"/>
</dbReference>
<dbReference type="PROSITE" id="PS50071">
    <property type="entry name" value="HOMEOBOX_2"/>
    <property type="match status" value="1"/>
</dbReference>
<dbReference type="OrthoDB" id="6159439at2759"/>
<organism evidence="10 11">
    <name type="scientific">Acanthaster planci</name>
    <name type="common">Crown-of-thorns starfish</name>
    <dbReference type="NCBI Taxonomy" id="133434"/>
    <lineage>
        <taxon>Eukaryota</taxon>
        <taxon>Metazoa</taxon>
        <taxon>Echinodermata</taxon>
        <taxon>Eleutherozoa</taxon>
        <taxon>Asterozoa</taxon>
        <taxon>Asteroidea</taxon>
        <taxon>Valvatacea</taxon>
        <taxon>Valvatida</taxon>
        <taxon>Acanthasteridae</taxon>
        <taxon>Acanthaster</taxon>
    </lineage>
</organism>
<feature type="compositionally biased region" description="Low complexity" evidence="8">
    <location>
        <begin position="179"/>
        <end position="189"/>
    </location>
</feature>
<proteinExistence type="inferred from homology"/>
<dbReference type="Pfam" id="PF00046">
    <property type="entry name" value="Homeodomain"/>
    <property type="match status" value="1"/>
</dbReference>
<keyword evidence="2 6" id="KW-0238">DNA-binding</keyword>
<gene>
    <name evidence="11" type="primary">LOC110977963</name>
</gene>
<dbReference type="InterPro" id="IPR001356">
    <property type="entry name" value="HD"/>
</dbReference>
<keyword evidence="3 6" id="KW-0371">Homeobox</keyword>
<dbReference type="SUPFAM" id="SSF46689">
    <property type="entry name" value="Homeodomain-like"/>
    <property type="match status" value="1"/>
</dbReference>
<evidence type="ECO:0000256" key="6">
    <source>
        <dbReference type="PROSITE-ProRule" id="PRU00108"/>
    </source>
</evidence>
<dbReference type="InterPro" id="IPR017970">
    <property type="entry name" value="Homeobox_CS"/>
</dbReference>
<dbReference type="PRINTS" id="PR00024">
    <property type="entry name" value="HOMEOBOX"/>
</dbReference>
<dbReference type="CTD" id="120237"/>
<evidence type="ECO:0000313" key="11">
    <source>
        <dbReference type="RefSeq" id="XP_022088207.1"/>
    </source>
</evidence>
<reference evidence="11" key="1">
    <citation type="submission" date="2025-08" db="UniProtKB">
        <authorList>
            <consortium name="RefSeq"/>
        </authorList>
    </citation>
    <scope>IDENTIFICATION</scope>
</reference>
<feature type="DNA-binding region" description="Homeobox" evidence="6">
    <location>
        <begin position="310"/>
        <end position="369"/>
    </location>
</feature>
<feature type="region of interest" description="Disordered" evidence="8">
    <location>
        <begin position="368"/>
        <end position="497"/>
    </location>
</feature>
<dbReference type="PANTHER" id="PTHR24331:SF0">
    <property type="entry name" value="DBX"/>
    <property type="match status" value="1"/>
</dbReference>
<evidence type="ECO:0000256" key="2">
    <source>
        <dbReference type="ARBA" id="ARBA00023125"/>
    </source>
</evidence>
<keyword evidence="1" id="KW-0217">Developmental protein</keyword>
<feature type="compositionally biased region" description="Acidic residues" evidence="8">
    <location>
        <begin position="485"/>
        <end position="497"/>
    </location>
</feature>
<dbReference type="InterPro" id="IPR051662">
    <property type="entry name" value="H2.0_Homeobox_NeuralPatt"/>
</dbReference>
<dbReference type="KEGG" id="aplc:110977963"/>
<evidence type="ECO:0000256" key="3">
    <source>
        <dbReference type="ARBA" id="ARBA00023155"/>
    </source>
</evidence>
<evidence type="ECO:0000313" key="10">
    <source>
        <dbReference type="Proteomes" id="UP000694845"/>
    </source>
</evidence>
<evidence type="ECO:0000256" key="4">
    <source>
        <dbReference type="ARBA" id="ARBA00023242"/>
    </source>
</evidence>
<feature type="compositionally biased region" description="Basic residues" evidence="8">
    <location>
        <begin position="92"/>
        <end position="102"/>
    </location>
</feature>
<dbReference type="SMART" id="SM00389">
    <property type="entry name" value="HOX"/>
    <property type="match status" value="1"/>
</dbReference>
<comment type="similarity">
    <text evidence="5">Belongs to the H2.0 homeobox family.</text>
</comment>
<keyword evidence="4 6" id="KW-0539">Nucleus</keyword>
<dbReference type="InterPro" id="IPR020479">
    <property type="entry name" value="HD_metazoa"/>
</dbReference>
<dbReference type="RefSeq" id="XP_022088207.1">
    <property type="nucleotide sequence ID" value="XM_022232515.1"/>
</dbReference>
<feature type="region of interest" description="Disordered" evidence="8">
    <location>
        <begin position="179"/>
        <end position="208"/>
    </location>
</feature>
<feature type="compositionally biased region" description="Basic residues" evidence="8">
    <location>
        <begin position="112"/>
        <end position="122"/>
    </location>
</feature>
<evidence type="ECO:0000256" key="7">
    <source>
        <dbReference type="RuleBase" id="RU000682"/>
    </source>
</evidence>
<sequence length="497" mass="54455">MTTVDARSLPGEPPYTYAPASSIATLHAQHSLHAVPHLLCRLDRDRGEDKPPFGGLLAPSPLYHTVFRPQAFRVPMSAAGSLQQPRHQPQQQHHHHQNHHHQQQQANNHHPENHHRHHHLHHPAVQPHQPAAAPPAGSTTSFLVKDILSQRTPIHKPIPKHPASCTTCNCLRQTQQQHQQQQQQQQQQQRNGSGEGRGEGSPSPAAGGVAACEHGFGLKFGVNAILSADACSSQGASAMCTTSVSGVALSSGYKHLGTSLAHLTRPLYGTGVHSTMAARNPFLPVTPSSVIPVPGTFPWPGAARGKPRRGMLRRAVFSDAQRKGLEKKFQQQKYISKPDRKKLAAKLGLKDSQVKIWFQNRRMKWRNSKERELLSSGGSRESTLPNKSNPNPDLSDVAEGKVSPDAQHHQHGYPHHHPHQHHNHHPGHSAAGGLMADQGSDTEEMLESPASSPCPSPLLMGDHQAVDEEGRRGQSPTMAGRDGDYENEEEERDIDVM</sequence>
<name>A0A8B7Y6L9_ACAPL</name>
<accession>A0A8B7Y6L9</accession>
<dbReference type="GO" id="GO:0003677">
    <property type="term" value="F:DNA binding"/>
    <property type="evidence" value="ECO:0007669"/>
    <property type="project" value="UniProtKB-UniRule"/>
</dbReference>
<dbReference type="GO" id="GO:0000981">
    <property type="term" value="F:DNA-binding transcription factor activity, RNA polymerase II-specific"/>
    <property type="evidence" value="ECO:0007669"/>
    <property type="project" value="InterPro"/>
</dbReference>
<dbReference type="Gene3D" id="1.10.10.60">
    <property type="entry name" value="Homeodomain-like"/>
    <property type="match status" value="1"/>
</dbReference>
<feature type="compositionally biased region" description="Low complexity" evidence="8">
    <location>
        <begin position="123"/>
        <end position="136"/>
    </location>
</feature>
<dbReference type="InterPro" id="IPR000047">
    <property type="entry name" value="HTH_motif"/>
</dbReference>
<dbReference type="OMA" id="HGHYLHH"/>
<dbReference type="GO" id="GO:0005634">
    <property type="term" value="C:nucleus"/>
    <property type="evidence" value="ECO:0007669"/>
    <property type="project" value="UniProtKB-SubCell"/>
</dbReference>
<evidence type="ECO:0000256" key="5">
    <source>
        <dbReference type="ARBA" id="ARBA00038504"/>
    </source>
</evidence>
<evidence type="ECO:0000256" key="8">
    <source>
        <dbReference type="SAM" id="MobiDB-lite"/>
    </source>
</evidence>
<protein>
    <submittedName>
        <fullName evidence="11">Homeobox protein DBX1-A-like</fullName>
    </submittedName>
</protein>
<keyword evidence="10" id="KW-1185">Reference proteome</keyword>
<dbReference type="InterPro" id="IPR009057">
    <property type="entry name" value="Homeodomain-like_sf"/>
</dbReference>
<evidence type="ECO:0000259" key="9">
    <source>
        <dbReference type="PROSITE" id="PS50071"/>
    </source>
</evidence>
<dbReference type="PANTHER" id="PTHR24331">
    <property type="entry name" value="DBX"/>
    <property type="match status" value="1"/>
</dbReference>
<dbReference type="GeneID" id="110977963"/>
<comment type="subcellular location">
    <subcellularLocation>
        <location evidence="6 7">Nucleus</location>
    </subcellularLocation>
</comment>
<feature type="compositionally biased region" description="Polar residues" evidence="8">
    <location>
        <begin position="376"/>
        <end position="392"/>
    </location>
</feature>
<dbReference type="PRINTS" id="PR00031">
    <property type="entry name" value="HTHREPRESSR"/>
</dbReference>
<dbReference type="CDD" id="cd00086">
    <property type="entry name" value="homeodomain"/>
    <property type="match status" value="1"/>
</dbReference>
<evidence type="ECO:0000256" key="1">
    <source>
        <dbReference type="ARBA" id="ARBA00022473"/>
    </source>
</evidence>
<feature type="compositionally biased region" description="Basic residues" evidence="8">
    <location>
        <begin position="409"/>
        <end position="427"/>
    </location>
</feature>
<dbReference type="PROSITE" id="PS00027">
    <property type="entry name" value="HOMEOBOX_1"/>
    <property type="match status" value="1"/>
</dbReference>